<proteinExistence type="predicted"/>
<sequence length="538" mass="59701">MKRYNFRTILILLGVCSVVVYASCIANFEDYNTNPVNPSPEDMTTAEKVGTLFPGILYLMHNSQENDNQMIEQMVGNQYGGYMATTNNWQGTNFGTFNPAPNWVEYPFNKLFTEFYANYFKIKEITENKGYIYAWANIVRVAVMLRVTDTYGPIPYSKMGSGQLAVEYDNVQDIYHNMIEDLSNSITTLTAFVNESKGKFNPMSEFDLVYNGDFSKWIKFANSLKLRMAVRIASVDTDYAKEVMAEAIAGGTIESNADNAFLPTIDNPYHKAAFDWQDLAVNATLSTYMNGWTDPRRSVYMTLTSDGIYRGVRTGINNIKKETYGGGSYSKPNFATTSPLLVYCAAETYFLKAEAVLRNWITGSVQTFYEQGITASMEQHGVAIGTYLSVTASPASYNDPTPNTNFNIASTANGGAVTVAWASANTDARKLEAIITQKWLANYPLGFEAWNDFRRTNYPRIMPAVNNLSSANSGGAVNNPTSISPTNASAAIAIRLVRRLPYPVSEYNGNRANVESAVSTLLGGLDELSTNLWWAKKP</sequence>
<dbReference type="AlphaFoldDB" id="A0A5J4SYN0"/>
<gene>
    <name evidence="1" type="ORF">EZS27_001820</name>
</gene>
<accession>A0A5J4SYN0</accession>
<organism evidence="1">
    <name type="scientific">termite gut metagenome</name>
    <dbReference type="NCBI Taxonomy" id="433724"/>
    <lineage>
        <taxon>unclassified sequences</taxon>
        <taxon>metagenomes</taxon>
        <taxon>organismal metagenomes</taxon>
    </lineage>
</organism>
<dbReference type="SUPFAM" id="SSF48452">
    <property type="entry name" value="TPR-like"/>
    <property type="match status" value="1"/>
</dbReference>
<evidence type="ECO:0000313" key="1">
    <source>
        <dbReference type="EMBL" id="KAA6350832.1"/>
    </source>
</evidence>
<dbReference type="InterPro" id="IPR024302">
    <property type="entry name" value="SusD-like"/>
</dbReference>
<dbReference type="Pfam" id="PF12741">
    <property type="entry name" value="SusD-like"/>
    <property type="match status" value="1"/>
</dbReference>
<dbReference type="EMBL" id="SNRY01000022">
    <property type="protein sequence ID" value="KAA6350832.1"/>
    <property type="molecule type" value="Genomic_DNA"/>
</dbReference>
<evidence type="ECO:0008006" key="2">
    <source>
        <dbReference type="Google" id="ProtNLM"/>
    </source>
</evidence>
<dbReference type="Gene3D" id="1.25.40.390">
    <property type="match status" value="1"/>
</dbReference>
<reference evidence="1" key="1">
    <citation type="submission" date="2019-03" db="EMBL/GenBank/DDBJ databases">
        <title>Single cell metagenomics reveals metabolic interactions within the superorganism composed of flagellate Streblomastix strix and complex community of Bacteroidetes bacteria on its surface.</title>
        <authorList>
            <person name="Treitli S.C."/>
            <person name="Kolisko M."/>
            <person name="Husnik F."/>
            <person name="Keeling P."/>
            <person name="Hampl V."/>
        </authorList>
    </citation>
    <scope>NUCLEOTIDE SEQUENCE</scope>
    <source>
        <strain evidence="1">STM</strain>
    </source>
</reference>
<name>A0A5J4SYN0_9ZZZZ</name>
<comment type="caution">
    <text evidence="1">The sequence shown here is derived from an EMBL/GenBank/DDBJ whole genome shotgun (WGS) entry which is preliminary data.</text>
</comment>
<dbReference type="InterPro" id="IPR011990">
    <property type="entry name" value="TPR-like_helical_dom_sf"/>
</dbReference>
<protein>
    <recommendedName>
        <fullName evidence="2">SusD/RagB family nutrient-binding outer membrane lipoprotein</fullName>
    </recommendedName>
</protein>